<organism evidence="5 6">
    <name type="scientific">Cladophialophora chaetospira</name>
    <dbReference type="NCBI Taxonomy" id="386627"/>
    <lineage>
        <taxon>Eukaryota</taxon>
        <taxon>Fungi</taxon>
        <taxon>Dikarya</taxon>
        <taxon>Ascomycota</taxon>
        <taxon>Pezizomycotina</taxon>
        <taxon>Eurotiomycetes</taxon>
        <taxon>Chaetothyriomycetidae</taxon>
        <taxon>Chaetothyriales</taxon>
        <taxon>Herpotrichiellaceae</taxon>
        <taxon>Cladophialophora</taxon>
    </lineage>
</organism>
<dbReference type="PANTHER" id="PTHR11081:SF32">
    <property type="entry name" value="POST-TRANSCRIPTIONAL REGULATOR MKT1"/>
    <property type="match status" value="1"/>
</dbReference>
<dbReference type="EMBL" id="JAPDRK010000024">
    <property type="protein sequence ID" value="KAJ9602930.1"/>
    <property type="molecule type" value="Genomic_DNA"/>
</dbReference>
<reference evidence="5" key="1">
    <citation type="submission" date="2022-10" db="EMBL/GenBank/DDBJ databases">
        <title>Culturing micro-colonial fungi from biological soil crusts in the Mojave desert and describing Neophaeococcomyces mojavensis, and introducing the new genera and species Taxawa tesnikishii.</title>
        <authorList>
            <person name="Kurbessoian T."/>
            <person name="Stajich J.E."/>
        </authorList>
    </citation>
    <scope>NUCLEOTIDE SEQUENCE</scope>
    <source>
        <strain evidence="5">TK_41</strain>
    </source>
</reference>
<evidence type="ECO:0000259" key="4">
    <source>
        <dbReference type="Pfam" id="PF12247"/>
    </source>
</evidence>
<dbReference type="InterPro" id="IPR022040">
    <property type="entry name" value="MKT1_N"/>
</dbReference>
<evidence type="ECO:0000256" key="1">
    <source>
        <dbReference type="ARBA" id="ARBA00022845"/>
    </source>
</evidence>
<evidence type="ECO:0008006" key="7">
    <source>
        <dbReference type="Google" id="ProtNLM"/>
    </source>
</evidence>
<dbReference type="CDD" id="cd09858">
    <property type="entry name" value="PIN_MKT1"/>
    <property type="match status" value="1"/>
</dbReference>
<dbReference type="Gene3D" id="3.40.50.1010">
    <property type="entry name" value="5'-nuclease"/>
    <property type="match status" value="1"/>
</dbReference>
<dbReference type="InterPro" id="IPR037314">
    <property type="entry name" value="MKT1_H3TH"/>
</dbReference>
<protein>
    <recommendedName>
        <fullName evidence="7">XPG-I domain-containing protein</fullName>
    </recommendedName>
</protein>
<evidence type="ECO:0000313" key="6">
    <source>
        <dbReference type="Proteomes" id="UP001172673"/>
    </source>
</evidence>
<name>A0AA39CC93_9EURO</name>
<dbReference type="PANTHER" id="PTHR11081">
    <property type="entry name" value="FLAP ENDONUCLEASE FAMILY MEMBER"/>
    <property type="match status" value="1"/>
</dbReference>
<dbReference type="CDD" id="cd09902">
    <property type="entry name" value="H3TH_MKT1"/>
    <property type="match status" value="1"/>
</dbReference>
<dbReference type="SUPFAM" id="SSF88723">
    <property type="entry name" value="PIN domain-like"/>
    <property type="match status" value="1"/>
</dbReference>
<accession>A0AA39CC93</accession>
<comment type="similarity">
    <text evidence="2">Belongs to the XPG/RAD2 endonuclease family.</text>
</comment>
<proteinExistence type="inferred from homology"/>
<dbReference type="InterPro" id="IPR006084">
    <property type="entry name" value="XPG/Rad2"/>
</dbReference>
<keyword evidence="1" id="KW-0810">Translation regulation</keyword>
<feature type="domain" description="Post-transcriptional regulator MKT1 C-terminal" evidence="3">
    <location>
        <begin position="498"/>
        <end position="731"/>
    </location>
</feature>
<dbReference type="AlphaFoldDB" id="A0AA39CC93"/>
<sequence length="734" mass="82377">MSGMLPLDDPLFPLSYQLPVQKFDVWASKHVEYCQLHLLKDAVIGVDASYYLNLRFNGNNEEPLKHALGGQPFTFKKIVEEDVAFLRQNGITLIFVFDGLDYVNKSLPNSQSAESRRVQDGAWHHYLNGDSKRTVIDFGKAEYDVDSTTRSLQKLLAENDVQYMVAPYSATAQLSYLLKLEDQYIDAVMGSTECFLFGMDRVVTDFNLNDSTLSLISRATCEGILKADKDLLRDAQLILGTSFTPTFPVLEVMAATKATGISDAVALLKGFGNSVTQLCIFHRENPQVQSLKYADRYKKAIMTIRHHVIMDKKGVVGPLNFDYAPGDVHEFVGQRLPEELFFYISRGILGPEIPNWLTSGEIVLSLPGGVLDSEPYRRLVIELLNPFRSESLKILAESLNYYYQSRVIKVTPWVNQDTSNLTIEIRYAPAMKQKLGQWKVRGSQIETVVGKGENVNLFLPCLRSLKDTSFAKDTITKERVEHPALTTANEVVANTVFRYLQVRGYVDEQHNLTTWGKALEAALAVADEEYTIVGIEMLRMGLFTGNFASGDPVSKTDKDHDRKVNTNLICKIACLSRIRHKPVGFVGPLDRQLLTFARKITAVRTTLRELLETIMTSMFLNGEIDRDREDWTSLAQMLPFASDNGSGNGIAAKTYLDAVSEEAEVTDALKTAIKQQEGKYSWFGQLRGGGTLTKSLDQAWKVWDAIYAATQIPGTDVKETKLFTEANDWLSPRR</sequence>
<evidence type="ECO:0000313" key="5">
    <source>
        <dbReference type="EMBL" id="KAJ9602930.1"/>
    </source>
</evidence>
<dbReference type="Proteomes" id="UP001172673">
    <property type="component" value="Unassembled WGS sequence"/>
</dbReference>
<keyword evidence="6" id="KW-1185">Reference proteome</keyword>
<dbReference type="GO" id="GO:0003730">
    <property type="term" value="F:mRNA 3'-UTR binding"/>
    <property type="evidence" value="ECO:0007669"/>
    <property type="project" value="TreeGrafter"/>
</dbReference>
<evidence type="ECO:0000259" key="3">
    <source>
        <dbReference type="Pfam" id="PF12246"/>
    </source>
</evidence>
<dbReference type="Pfam" id="PF12246">
    <property type="entry name" value="MKT1_C"/>
    <property type="match status" value="1"/>
</dbReference>
<dbReference type="GO" id="GO:0006417">
    <property type="term" value="P:regulation of translation"/>
    <property type="evidence" value="ECO:0007669"/>
    <property type="project" value="UniProtKB-KW"/>
</dbReference>
<feature type="domain" description="Post-transcriptional regulator MKT1 N-terminal" evidence="4">
    <location>
        <begin position="325"/>
        <end position="413"/>
    </location>
</feature>
<gene>
    <name evidence="5" type="ORF">H2200_012710</name>
</gene>
<comment type="caution">
    <text evidence="5">The sequence shown here is derived from an EMBL/GenBank/DDBJ whole genome shotgun (WGS) entry which is preliminary data.</text>
</comment>
<evidence type="ECO:0000256" key="2">
    <source>
        <dbReference type="ARBA" id="ARBA00024023"/>
    </source>
</evidence>
<dbReference type="Pfam" id="PF12247">
    <property type="entry name" value="MKT1_N"/>
    <property type="match status" value="1"/>
</dbReference>
<dbReference type="InterPro" id="IPR029060">
    <property type="entry name" value="PIN-like_dom_sf"/>
</dbReference>
<dbReference type="InterPro" id="IPR022039">
    <property type="entry name" value="MKT1_C"/>
</dbReference>